<feature type="transmembrane region" description="Helical" evidence="1">
    <location>
        <begin position="250"/>
        <end position="267"/>
    </location>
</feature>
<feature type="transmembrane region" description="Helical" evidence="1">
    <location>
        <begin position="167"/>
        <end position="190"/>
    </location>
</feature>
<name>A0A2G9WZ51_9HYPH</name>
<dbReference type="GO" id="GO:0016020">
    <property type="term" value="C:membrane"/>
    <property type="evidence" value="ECO:0007669"/>
    <property type="project" value="InterPro"/>
</dbReference>
<dbReference type="PANTHER" id="PTHR22911">
    <property type="entry name" value="ACYL-MALONYL CONDENSING ENZYME-RELATED"/>
    <property type="match status" value="1"/>
</dbReference>
<protein>
    <submittedName>
        <fullName evidence="3">EamA family transporter</fullName>
    </submittedName>
</protein>
<feature type="transmembrane region" description="Helical" evidence="1">
    <location>
        <begin position="65"/>
        <end position="82"/>
    </location>
</feature>
<evidence type="ECO:0000259" key="2">
    <source>
        <dbReference type="Pfam" id="PF00892"/>
    </source>
</evidence>
<feature type="transmembrane region" description="Helical" evidence="1">
    <location>
        <begin position="114"/>
        <end position="130"/>
    </location>
</feature>
<sequence length="281" mass="29798">MMFFGDFTFAVNDIMGKWLASTFPAGQIVLVRSLAALVVLVPLLLKGGAPELVRLERPGMQMSRAGLATAEIVFFYMAIRFLPLADVMTFYLAGPIYVAALSPWLLGERVGRRQWLAIAIGFAGVVFVLRPGSGSLSWAALISIAGSLCYAMVVVQSRQLRGTPDRVLVFWQTIGALVVGAVLAPFGWVAPGLTDLVMLAALGIISMTAHLCIARSLKLAPAAMVAPIQYSLLLWAILFGWLVFGDRPRPSMLIGAAVIVVAGLVVVGGRGGRGRAATGAD</sequence>
<evidence type="ECO:0000313" key="4">
    <source>
        <dbReference type="Proteomes" id="UP000231070"/>
    </source>
</evidence>
<feature type="domain" description="EamA" evidence="2">
    <location>
        <begin position="138"/>
        <end position="266"/>
    </location>
</feature>
<reference evidence="3 4" key="1">
    <citation type="submission" date="2017-08" db="EMBL/GenBank/DDBJ databases">
        <title>Pleomorphomonas carboxidotrophicus sp. nov., a new mesophilic hydrogenogenic carboxidotroph.</title>
        <authorList>
            <person name="Esquivel-Elizondo S."/>
            <person name="Krajmalnik-Brown R."/>
            <person name="Maldonado J."/>
        </authorList>
    </citation>
    <scope>NUCLEOTIDE SEQUENCE [LARGE SCALE GENOMIC DNA]</scope>
    <source>
        <strain evidence="3 4">SVCO-16</strain>
    </source>
</reference>
<feature type="transmembrane region" description="Helical" evidence="1">
    <location>
        <begin position="25"/>
        <end position="45"/>
    </location>
</feature>
<dbReference type="InterPro" id="IPR000620">
    <property type="entry name" value="EamA_dom"/>
</dbReference>
<feature type="transmembrane region" description="Helical" evidence="1">
    <location>
        <begin position="196"/>
        <end position="213"/>
    </location>
</feature>
<organism evidence="3 4">
    <name type="scientific">Pleomorphomonas carboxyditropha</name>
    <dbReference type="NCBI Taxonomy" id="2023338"/>
    <lineage>
        <taxon>Bacteria</taxon>
        <taxon>Pseudomonadati</taxon>
        <taxon>Pseudomonadota</taxon>
        <taxon>Alphaproteobacteria</taxon>
        <taxon>Hyphomicrobiales</taxon>
        <taxon>Pleomorphomonadaceae</taxon>
        <taxon>Pleomorphomonas</taxon>
    </lineage>
</organism>
<evidence type="ECO:0000313" key="3">
    <source>
        <dbReference type="EMBL" id="PIP00007.1"/>
    </source>
</evidence>
<feature type="domain" description="EamA" evidence="2">
    <location>
        <begin position="3"/>
        <end position="129"/>
    </location>
</feature>
<evidence type="ECO:0000256" key="1">
    <source>
        <dbReference type="SAM" id="Phobius"/>
    </source>
</evidence>
<dbReference type="SUPFAM" id="SSF103481">
    <property type="entry name" value="Multidrug resistance efflux transporter EmrE"/>
    <property type="match status" value="2"/>
</dbReference>
<dbReference type="Pfam" id="PF00892">
    <property type="entry name" value="EamA"/>
    <property type="match status" value="2"/>
</dbReference>
<dbReference type="AlphaFoldDB" id="A0A2G9WZ51"/>
<feature type="transmembrane region" description="Helical" evidence="1">
    <location>
        <begin position="225"/>
        <end position="244"/>
    </location>
</feature>
<dbReference type="EMBL" id="NQVN01000003">
    <property type="protein sequence ID" value="PIP00007.1"/>
    <property type="molecule type" value="Genomic_DNA"/>
</dbReference>
<dbReference type="InterPro" id="IPR037185">
    <property type="entry name" value="EmrE-like"/>
</dbReference>
<dbReference type="OrthoDB" id="7818056at2"/>
<feature type="transmembrane region" description="Helical" evidence="1">
    <location>
        <begin position="88"/>
        <end position="107"/>
    </location>
</feature>
<keyword evidence="1" id="KW-0812">Transmembrane</keyword>
<keyword evidence="1" id="KW-0472">Membrane</keyword>
<proteinExistence type="predicted"/>
<feature type="transmembrane region" description="Helical" evidence="1">
    <location>
        <begin position="136"/>
        <end position="155"/>
    </location>
</feature>
<comment type="caution">
    <text evidence="3">The sequence shown here is derived from an EMBL/GenBank/DDBJ whole genome shotgun (WGS) entry which is preliminary data.</text>
</comment>
<keyword evidence="4" id="KW-1185">Reference proteome</keyword>
<dbReference type="Proteomes" id="UP000231070">
    <property type="component" value="Unassembled WGS sequence"/>
</dbReference>
<keyword evidence="1" id="KW-1133">Transmembrane helix</keyword>
<gene>
    <name evidence="3" type="ORF">CJ014_08220</name>
</gene>
<dbReference type="PANTHER" id="PTHR22911:SF135">
    <property type="entry name" value="BLR4310 PROTEIN"/>
    <property type="match status" value="1"/>
</dbReference>
<accession>A0A2G9WZ51</accession>